<comment type="caution">
    <text evidence="3">The sequence shown here is derived from an EMBL/GenBank/DDBJ whole genome shotgun (WGS) entry which is preliminary data.</text>
</comment>
<organism evidence="3 4">
    <name type="scientific">Actinomycetospora corticicola</name>
    <dbReference type="NCBI Taxonomy" id="663602"/>
    <lineage>
        <taxon>Bacteria</taxon>
        <taxon>Bacillati</taxon>
        <taxon>Actinomycetota</taxon>
        <taxon>Actinomycetes</taxon>
        <taxon>Pseudonocardiales</taxon>
        <taxon>Pseudonocardiaceae</taxon>
        <taxon>Actinomycetospora</taxon>
    </lineage>
</organism>
<feature type="chain" id="PRO_5030938591" evidence="2">
    <location>
        <begin position="32"/>
        <end position="262"/>
    </location>
</feature>
<evidence type="ECO:0000256" key="2">
    <source>
        <dbReference type="SAM" id="SignalP"/>
    </source>
</evidence>
<feature type="region of interest" description="Disordered" evidence="1">
    <location>
        <begin position="214"/>
        <end position="262"/>
    </location>
</feature>
<gene>
    <name evidence="3" type="ORF">BJ983_003127</name>
</gene>
<feature type="compositionally biased region" description="Low complexity" evidence="1">
    <location>
        <begin position="227"/>
        <end position="251"/>
    </location>
</feature>
<dbReference type="Proteomes" id="UP000535890">
    <property type="component" value="Unassembled WGS sequence"/>
</dbReference>
<evidence type="ECO:0000313" key="4">
    <source>
        <dbReference type="Proteomes" id="UP000535890"/>
    </source>
</evidence>
<dbReference type="EMBL" id="JACCBN010000001">
    <property type="protein sequence ID" value="NYD37025.1"/>
    <property type="molecule type" value="Genomic_DNA"/>
</dbReference>
<feature type="region of interest" description="Disordered" evidence="1">
    <location>
        <begin position="39"/>
        <end position="80"/>
    </location>
</feature>
<keyword evidence="2" id="KW-0732">Signal</keyword>
<reference evidence="3 4" key="1">
    <citation type="submission" date="2020-07" db="EMBL/GenBank/DDBJ databases">
        <title>Sequencing the genomes of 1000 actinobacteria strains.</title>
        <authorList>
            <person name="Klenk H.-P."/>
        </authorList>
    </citation>
    <scope>NUCLEOTIDE SEQUENCE [LARGE SCALE GENOMIC DNA]</scope>
    <source>
        <strain evidence="3 4">DSM 45772</strain>
    </source>
</reference>
<name>A0A7Y9DX01_9PSEU</name>
<keyword evidence="4" id="KW-1185">Reference proteome</keyword>
<accession>A0A7Y9DX01</accession>
<protein>
    <submittedName>
        <fullName evidence="3">Uncharacterized protein</fullName>
    </submittedName>
</protein>
<dbReference type="RefSeq" id="WP_179794616.1">
    <property type="nucleotide sequence ID" value="NZ_BAABHP010000014.1"/>
</dbReference>
<feature type="signal peptide" evidence="2">
    <location>
        <begin position="1"/>
        <end position="31"/>
    </location>
</feature>
<feature type="compositionally biased region" description="Polar residues" evidence="1">
    <location>
        <begin position="253"/>
        <end position="262"/>
    </location>
</feature>
<evidence type="ECO:0000256" key="1">
    <source>
        <dbReference type="SAM" id="MobiDB-lite"/>
    </source>
</evidence>
<dbReference type="AlphaFoldDB" id="A0A7Y9DX01"/>
<sequence>MSRRGRWWGPAAAVCASVAALAGTVAAVATAAGADADAAQRDERATSASGGPVSPVAAPAAATPTAPAVTTRPGRVGDPTLGATVATEPGWASARDQDLVPVTPGRFPTVLTLGGDRTRAAVLVGRLDPARGFGEDALADEARRLVGAFADGIRGDGTGRIATVSDTASSLDGRDAFTSVRRTPDGTLVRVTTVAGARGGPGLALLAVATPGRTQGADATAADRIVRSLSSTGATSGRTSTPPASPTPGARVSPTSAPATGR</sequence>
<evidence type="ECO:0000313" key="3">
    <source>
        <dbReference type="EMBL" id="NYD37025.1"/>
    </source>
</evidence>
<proteinExistence type="predicted"/>
<feature type="compositionally biased region" description="Low complexity" evidence="1">
    <location>
        <begin position="47"/>
        <end position="74"/>
    </location>
</feature>